<accession>A0ABD2QEA3</accession>
<evidence type="ECO:0000256" key="3">
    <source>
        <dbReference type="ARBA" id="ARBA00022737"/>
    </source>
</evidence>
<evidence type="ECO:0000313" key="8">
    <source>
        <dbReference type="EMBL" id="KAL3317883.1"/>
    </source>
</evidence>
<dbReference type="AlphaFoldDB" id="A0ABD2QEA3"/>
<comment type="subcellular location">
    <subcellularLocation>
        <location evidence="1">Membrane</location>
    </subcellularLocation>
</comment>
<dbReference type="Proteomes" id="UP001626550">
    <property type="component" value="Unassembled WGS sequence"/>
</dbReference>
<dbReference type="InterPro" id="IPR012561">
    <property type="entry name" value="Ferlin_B-domain"/>
</dbReference>
<evidence type="ECO:0000256" key="4">
    <source>
        <dbReference type="ARBA" id="ARBA00022989"/>
    </source>
</evidence>
<dbReference type="SMART" id="SM01201">
    <property type="entry name" value="FerB"/>
    <property type="match status" value="1"/>
</dbReference>
<keyword evidence="3" id="KW-0677">Repeat</keyword>
<protein>
    <submittedName>
        <fullName evidence="8">Uncharacterized protein</fullName>
    </submittedName>
</protein>
<dbReference type="SMART" id="SM00693">
    <property type="entry name" value="DysFN"/>
    <property type="match status" value="2"/>
</dbReference>
<proteinExistence type="predicted"/>
<evidence type="ECO:0000259" key="6">
    <source>
        <dbReference type="SMART" id="SM00693"/>
    </source>
</evidence>
<feature type="domain" description="Ferlin B-domain" evidence="7">
    <location>
        <begin position="54"/>
        <end position="155"/>
    </location>
</feature>
<sequence>MNELDKKLYAVRQITLKEIKEKFLNMKKNAKSVNEYIEEFERSLNRLKAVSVESQNSMPDVIIWMLVGKKRIAVTRIPACSLIYAEQLQHRGSNCGLLQTIKLEVSHLIKYIFSCVILAFKTFLPSQRKPYLNDKEREKNWEIPAQLRIKLWLGLEKEDYNWQDIPSEGKTCFIAETNESKFGGWKKGVMGVLEWSDNTGKQELQKNAFKLPAGWEWQGDWYVAPELSLSYKVDTGLSEYTEEIYVHESRTPATNWSKSDPAYSDLVRNPKPSPEETECPSGWEWVGEWEIDFNRPVDENGWEYALSVEMEGWVAVEKLYHNARRKRLLRTRKLKRDPNISTDAITHNLLSKNHVSPHYYKLLE</sequence>
<dbReference type="PANTHER" id="PTHR12546">
    <property type="entry name" value="FER-1-LIKE"/>
    <property type="match status" value="1"/>
</dbReference>
<dbReference type="GO" id="GO:0016020">
    <property type="term" value="C:membrane"/>
    <property type="evidence" value="ECO:0007669"/>
    <property type="project" value="UniProtKB-SubCell"/>
</dbReference>
<evidence type="ECO:0000256" key="1">
    <source>
        <dbReference type="ARBA" id="ARBA00004370"/>
    </source>
</evidence>
<feature type="domain" description="Peroxin/Ferlin" evidence="6">
    <location>
        <begin position="237"/>
        <end position="292"/>
    </location>
</feature>
<feature type="domain" description="Peroxin/Ferlin" evidence="6">
    <location>
        <begin position="170"/>
        <end position="224"/>
    </location>
</feature>
<keyword evidence="4" id="KW-1133">Transmembrane helix</keyword>
<evidence type="ECO:0000256" key="2">
    <source>
        <dbReference type="ARBA" id="ARBA00022692"/>
    </source>
</evidence>
<dbReference type="PANTHER" id="PTHR12546:SF33">
    <property type="entry name" value="SPERM VESICLE FUSION PROTEIN FER-1"/>
    <property type="match status" value="1"/>
</dbReference>
<gene>
    <name evidence="8" type="ORF">Ciccas_003460</name>
</gene>
<dbReference type="Pfam" id="PF08150">
    <property type="entry name" value="FerB"/>
    <property type="match status" value="1"/>
</dbReference>
<evidence type="ECO:0000256" key="5">
    <source>
        <dbReference type="ARBA" id="ARBA00023136"/>
    </source>
</evidence>
<dbReference type="InterPro" id="IPR006614">
    <property type="entry name" value="Peroxin/Ferlin"/>
</dbReference>
<organism evidence="8 9">
    <name type="scientific">Cichlidogyrus casuarinus</name>
    <dbReference type="NCBI Taxonomy" id="1844966"/>
    <lineage>
        <taxon>Eukaryota</taxon>
        <taxon>Metazoa</taxon>
        <taxon>Spiralia</taxon>
        <taxon>Lophotrochozoa</taxon>
        <taxon>Platyhelminthes</taxon>
        <taxon>Monogenea</taxon>
        <taxon>Monopisthocotylea</taxon>
        <taxon>Dactylogyridea</taxon>
        <taxon>Ancyrocephalidae</taxon>
        <taxon>Cichlidogyrus</taxon>
    </lineage>
</organism>
<dbReference type="InterPro" id="IPR037721">
    <property type="entry name" value="Ferlin"/>
</dbReference>
<comment type="caution">
    <text evidence="8">The sequence shown here is derived from an EMBL/GenBank/DDBJ whole genome shotgun (WGS) entry which is preliminary data.</text>
</comment>
<dbReference type="EMBL" id="JBJKFK010000314">
    <property type="protein sequence ID" value="KAL3317883.1"/>
    <property type="molecule type" value="Genomic_DNA"/>
</dbReference>
<evidence type="ECO:0000259" key="7">
    <source>
        <dbReference type="SMART" id="SM01201"/>
    </source>
</evidence>
<reference evidence="8 9" key="1">
    <citation type="submission" date="2024-11" db="EMBL/GenBank/DDBJ databases">
        <title>Adaptive evolution of stress response genes in parasites aligns with host niche diversity.</title>
        <authorList>
            <person name="Hahn C."/>
            <person name="Resl P."/>
        </authorList>
    </citation>
    <scope>NUCLEOTIDE SEQUENCE [LARGE SCALE GENOMIC DNA]</scope>
    <source>
        <strain evidence="8">EGGRZ-B1_66</strain>
        <tissue evidence="8">Body</tissue>
    </source>
</reference>
<keyword evidence="5" id="KW-0472">Membrane</keyword>
<name>A0ABD2QEA3_9PLAT</name>
<evidence type="ECO:0000313" key="9">
    <source>
        <dbReference type="Proteomes" id="UP001626550"/>
    </source>
</evidence>
<keyword evidence="2" id="KW-0812">Transmembrane</keyword>
<keyword evidence="9" id="KW-1185">Reference proteome</keyword>